<dbReference type="GO" id="GO:0051083">
    <property type="term" value="P:'de novo' cotranslational protein folding"/>
    <property type="evidence" value="ECO:0007669"/>
    <property type="project" value="TreeGrafter"/>
</dbReference>
<name>A0A3B0RL90_9ZZZZ</name>
<evidence type="ECO:0000256" key="3">
    <source>
        <dbReference type="ARBA" id="ARBA00013194"/>
    </source>
</evidence>
<dbReference type="GO" id="GO:0051301">
    <property type="term" value="P:cell division"/>
    <property type="evidence" value="ECO:0007669"/>
    <property type="project" value="UniProtKB-KW"/>
</dbReference>
<keyword evidence="4" id="KW-0697">Rotamase</keyword>
<organism evidence="8">
    <name type="scientific">hydrothermal vent metagenome</name>
    <dbReference type="NCBI Taxonomy" id="652676"/>
    <lineage>
        <taxon>unclassified sequences</taxon>
        <taxon>metagenomes</taxon>
        <taxon>ecological metagenomes</taxon>
    </lineage>
</organism>
<dbReference type="SUPFAM" id="SSF109998">
    <property type="entry name" value="Triger factor/SurA peptide-binding domain-like"/>
    <property type="match status" value="1"/>
</dbReference>
<dbReference type="InterPro" id="IPR008881">
    <property type="entry name" value="Trigger_fac_ribosome-bd_bac"/>
</dbReference>
<dbReference type="GO" id="GO:0003755">
    <property type="term" value="F:peptidyl-prolyl cis-trans isomerase activity"/>
    <property type="evidence" value="ECO:0007669"/>
    <property type="project" value="UniProtKB-KW"/>
</dbReference>
<dbReference type="GO" id="GO:0044183">
    <property type="term" value="F:protein folding chaperone"/>
    <property type="evidence" value="ECO:0007669"/>
    <property type="project" value="TreeGrafter"/>
</dbReference>
<dbReference type="Pfam" id="PF05697">
    <property type="entry name" value="Trigger_N"/>
    <property type="match status" value="1"/>
</dbReference>
<dbReference type="PROSITE" id="PS50059">
    <property type="entry name" value="FKBP_PPIASE"/>
    <property type="match status" value="1"/>
</dbReference>
<dbReference type="SUPFAM" id="SSF102735">
    <property type="entry name" value="Trigger factor ribosome-binding domain"/>
    <property type="match status" value="1"/>
</dbReference>
<evidence type="ECO:0000256" key="1">
    <source>
        <dbReference type="ARBA" id="ARBA00000971"/>
    </source>
</evidence>
<dbReference type="Pfam" id="PF05698">
    <property type="entry name" value="Trigger_C"/>
    <property type="match status" value="1"/>
</dbReference>
<dbReference type="Gene3D" id="3.10.50.40">
    <property type="match status" value="1"/>
</dbReference>
<accession>A0A3B0RL90</accession>
<keyword evidence="8" id="KW-0131">Cell cycle</keyword>
<dbReference type="Gene3D" id="3.30.70.1050">
    <property type="entry name" value="Trigger factor ribosome-binding domain"/>
    <property type="match status" value="1"/>
</dbReference>
<keyword evidence="8" id="KW-0132">Cell division</keyword>
<evidence type="ECO:0000256" key="2">
    <source>
        <dbReference type="ARBA" id="ARBA00005464"/>
    </source>
</evidence>
<dbReference type="GO" id="GO:0043335">
    <property type="term" value="P:protein unfolding"/>
    <property type="evidence" value="ECO:0007669"/>
    <property type="project" value="TreeGrafter"/>
</dbReference>
<evidence type="ECO:0000313" key="8">
    <source>
        <dbReference type="EMBL" id="VAV84275.1"/>
    </source>
</evidence>
<keyword evidence="5" id="KW-0143">Chaperone</keyword>
<dbReference type="GO" id="GO:0015031">
    <property type="term" value="P:protein transport"/>
    <property type="evidence" value="ECO:0007669"/>
    <property type="project" value="InterPro"/>
</dbReference>
<dbReference type="Pfam" id="PF00254">
    <property type="entry name" value="FKBP_C"/>
    <property type="match status" value="1"/>
</dbReference>
<comment type="catalytic activity">
    <reaction evidence="1">
        <text>[protein]-peptidylproline (omega=180) = [protein]-peptidylproline (omega=0)</text>
        <dbReference type="Rhea" id="RHEA:16237"/>
        <dbReference type="Rhea" id="RHEA-COMP:10747"/>
        <dbReference type="Rhea" id="RHEA-COMP:10748"/>
        <dbReference type="ChEBI" id="CHEBI:83833"/>
        <dbReference type="ChEBI" id="CHEBI:83834"/>
        <dbReference type="EC" id="5.2.1.8"/>
    </reaction>
</comment>
<dbReference type="InterPro" id="IPR037041">
    <property type="entry name" value="Trigger_fac_C_sf"/>
</dbReference>
<sequence length="428" mass="46882">MDLKVEIEDMGGLKKALLVEVAASELAEDIKAGFEALKATAEVEGFRKGKVPETVIKQKFGKDVLEDVSKHVIAKSYPEALKLKGLKAIAAPKVDVVRLSEGSPFIYRAMIDIMPTVSQDTYIGIKVKPEPTEVTDAEIDQNIDMLRGRNANFKDSDGEAADGDQVTIAVDCLVDGKPLAASDGQKKDYTFEVGQGASLPEFEELSVGAKAGETRDFKKTFPIAYHDKNVAGKVAEFKITIKSVKKKELAPVDDDLAKDLGCADLADLMSKVRIEVTSLKENNERDRVKKEILDKILEVNDFEVPETLENKYYTQLMSNMMDGVRSGKINPLGYDASSQEAKERYRNIAQTQAKSDIVLDVIADNEGIDVSTAEIDQAIVNIAKSRGESPDKVRAALEEKKAIGILTDSIMRDKVFDKLMGTELETAG</sequence>
<gene>
    <name evidence="8" type="ORF">MNBD_DELTA01-1890</name>
</gene>
<dbReference type="PANTHER" id="PTHR30560">
    <property type="entry name" value="TRIGGER FACTOR CHAPERONE AND PEPTIDYL-PROLYL CIS/TRANS ISOMERASE"/>
    <property type="match status" value="1"/>
</dbReference>
<dbReference type="EC" id="5.2.1.8" evidence="3"/>
<evidence type="ECO:0000259" key="7">
    <source>
        <dbReference type="PROSITE" id="PS50059"/>
    </source>
</evidence>
<dbReference type="HAMAP" id="MF_00303">
    <property type="entry name" value="Trigger_factor_Tig"/>
    <property type="match status" value="1"/>
</dbReference>
<dbReference type="InterPro" id="IPR005215">
    <property type="entry name" value="Trig_fac"/>
</dbReference>
<dbReference type="InterPro" id="IPR036611">
    <property type="entry name" value="Trigger_fac_ribosome-bd_sf"/>
</dbReference>
<dbReference type="InterPro" id="IPR046357">
    <property type="entry name" value="PPIase_dom_sf"/>
</dbReference>
<dbReference type="InterPro" id="IPR001179">
    <property type="entry name" value="PPIase_FKBP_dom"/>
</dbReference>
<dbReference type="GO" id="GO:0043022">
    <property type="term" value="F:ribosome binding"/>
    <property type="evidence" value="ECO:0007669"/>
    <property type="project" value="TreeGrafter"/>
</dbReference>
<reference evidence="8" key="1">
    <citation type="submission" date="2018-06" db="EMBL/GenBank/DDBJ databases">
        <authorList>
            <person name="Zhirakovskaya E."/>
        </authorList>
    </citation>
    <scope>NUCLEOTIDE SEQUENCE</scope>
</reference>
<protein>
    <recommendedName>
        <fullName evidence="3">peptidylprolyl isomerase</fullName>
        <ecNumber evidence="3">5.2.1.8</ecNumber>
    </recommendedName>
</protein>
<comment type="similarity">
    <text evidence="2">Belongs to the FKBP-type PPIase family. Tig subfamily.</text>
</comment>
<evidence type="ECO:0000256" key="4">
    <source>
        <dbReference type="ARBA" id="ARBA00023110"/>
    </source>
</evidence>
<dbReference type="SUPFAM" id="SSF54534">
    <property type="entry name" value="FKBP-like"/>
    <property type="match status" value="1"/>
</dbReference>
<keyword evidence="6 8" id="KW-0413">Isomerase</keyword>
<dbReference type="InterPro" id="IPR008880">
    <property type="entry name" value="Trigger_fac_C"/>
</dbReference>
<dbReference type="NCBIfam" id="TIGR00115">
    <property type="entry name" value="tig"/>
    <property type="match status" value="1"/>
</dbReference>
<feature type="domain" description="PPIase FKBP-type" evidence="7">
    <location>
        <begin position="163"/>
        <end position="250"/>
    </location>
</feature>
<evidence type="ECO:0000256" key="5">
    <source>
        <dbReference type="ARBA" id="ARBA00023186"/>
    </source>
</evidence>
<dbReference type="AlphaFoldDB" id="A0A3B0RL90"/>
<evidence type="ECO:0000256" key="6">
    <source>
        <dbReference type="ARBA" id="ARBA00023235"/>
    </source>
</evidence>
<dbReference type="Gene3D" id="1.10.3120.10">
    <property type="entry name" value="Trigger factor, C-terminal domain"/>
    <property type="match status" value="1"/>
</dbReference>
<dbReference type="InterPro" id="IPR027304">
    <property type="entry name" value="Trigger_fact/SurA_dom_sf"/>
</dbReference>
<dbReference type="PIRSF" id="PIRSF003095">
    <property type="entry name" value="Trigger_factor"/>
    <property type="match status" value="1"/>
</dbReference>
<dbReference type="PANTHER" id="PTHR30560:SF3">
    <property type="entry name" value="TRIGGER FACTOR-LIKE PROTEIN TIG, CHLOROPLASTIC"/>
    <property type="match status" value="1"/>
</dbReference>
<dbReference type="EMBL" id="UOEA01000062">
    <property type="protein sequence ID" value="VAV84275.1"/>
    <property type="molecule type" value="Genomic_DNA"/>
</dbReference>
<proteinExistence type="inferred from homology"/>